<dbReference type="Proteomes" id="UP000032247">
    <property type="component" value="Unassembled WGS sequence"/>
</dbReference>
<comment type="caution">
    <text evidence="1">The sequence shown here is derived from an EMBL/GenBank/DDBJ whole genome shotgun (WGS) entry which is preliminary data.</text>
</comment>
<accession>A0A0D1KZA2</accession>
<dbReference type="EMBL" id="JAGFPW010000001">
    <property type="protein sequence ID" value="MBO3792776.1"/>
    <property type="molecule type" value="Genomic_DNA"/>
</dbReference>
<evidence type="ECO:0000313" key="3">
    <source>
        <dbReference type="Proteomes" id="UP000032247"/>
    </source>
</evidence>
<protein>
    <submittedName>
        <fullName evidence="1">Uncharacterized protein</fullName>
    </submittedName>
</protein>
<dbReference type="PATRIC" id="fig|1423.173.peg.2145"/>
<reference evidence="1 3" key="1">
    <citation type="submission" date="2014-12" db="EMBL/GenBank/DDBJ databases">
        <title>Comparative genome analysis of Bacillus coagulans HM-08, Clostridium butyricum HM-68, Bacillus subtilis HM-66 and Bacillus licheniformis BL-09.</title>
        <authorList>
            <person name="Zhang H."/>
        </authorList>
    </citation>
    <scope>NUCLEOTIDE SEQUENCE [LARGE SCALE GENOMIC DNA]</scope>
    <source>
        <strain evidence="1 3">HM-66</strain>
    </source>
</reference>
<organism evidence="1 3">
    <name type="scientific">Bacillus subtilis</name>
    <dbReference type="NCBI Taxonomy" id="1423"/>
    <lineage>
        <taxon>Bacteria</taxon>
        <taxon>Bacillati</taxon>
        <taxon>Bacillota</taxon>
        <taxon>Bacilli</taxon>
        <taxon>Bacillales</taxon>
        <taxon>Bacillaceae</taxon>
        <taxon>Bacillus</taxon>
    </lineage>
</organism>
<dbReference type="RefSeq" id="WP_033882071.1">
    <property type="nucleotide sequence ID" value="NZ_BAABSX010000034.1"/>
</dbReference>
<name>A0A0D1KZA2_BACIU</name>
<sequence length="84" mass="9920">MNNEIYEIVEKINNLNNKEQVALLDLMVGFLQQTVLDKESLDSARIIQMFNVLLKEINREYTPEEVEKMYLLRDMLDLKASIDK</sequence>
<dbReference type="AlphaFoldDB" id="A0A0D1KZA2"/>
<evidence type="ECO:0000313" key="2">
    <source>
        <dbReference type="EMBL" id="MBO3792776.1"/>
    </source>
</evidence>
<proteinExistence type="predicted"/>
<reference evidence="2" key="2">
    <citation type="submission" date="2021-03" db="EMBL/GenBank/DDBJ databases">
        <title>Isolation of Bacillus subtilis from fermented food sample.</title>
        <authorList>
            <person name="Lakshmanan V."/>
            <person name="Athira K."/>
            <person name="Rajagopal K."/>
        </authorList>
    </citation>
    <scope>NUCLEOTIDE SEQUENCE</scope>
    <source>
        <strain evidence="2">S1</strain>
    </source>
</reference>
<evidence type="ECO:0000313" key="1">
    <source>
        <dbReference type="EMBL" id="KIU11492.1"/>
    </source>
</evidence>
<dbReference type="Proteomes" id="UP000665181">
    <property type="component" value="Unassembled WGS sequence"/>
</dbReference>
<gene>
    <name evidence="2" type="ORF">J5227_00255</name>
    <name evidence="1" type="ORF">SC09_Contig24orf00492</name>
</gene>
<dbReference type="EMBL" id="JXBC01000003">
    <property type="protein sequence ID" value="KIU11492.1"/>
    <property type="molecule type" value="Genomic_DNA"/>
</dbReference>